<feature type="domain" description="SHSP" evidence="3">
    <location>
        <begin position="33"/>
        <end position="135"/>
    </location>
</feature>
<evidence type="ECO:0000313" key="4">
    <source>
        <dbReference type="EMBL" id="HHK68459.1"/>
    </source>
</evidence>
<accession>A0A7C5LCS4</accession>
<sequence>MTMSTSPWEWIRRLQKRVEAEMEEAMRLIKEVESRTGCIMPLYNVVETEDMYVVTVDMPGVKRDEIELQVFENQLAIEAPCRSDLPSRRYGNKYKVLIDLPRPINPEQVKARYVQGVLEVRVSKKAGRGVRIPVE</sequence>
<dbReference type="SUPFAM" id="SSF49764">
    <property type="entry name" value="HSP20-like chaperones"/>
    <property type="match status" value="1"/>
</dbReference>
<name>A0A7C5LCS4_CALS0</name>
<proteinExistence type="inferred from homology"/>
<comment type="caution">
    <text evidence="4">The sequence shown here is derived from an EMBL/GenBank/DDBJ whole genome shotgun (WGS) entry which is preliminary data.</text>
</comment>
<dbReference type="EMBL" id="DRWN01000031">
    <property type="protein sequence ID" value="HHK68459.1"/>
    <property type="molecule type" value="Genomic_DNA"/>
</dbReference>
<evidence type="ECO:0000256" key="2">
    <source>
        <dbReference type="RuleBase" id="RU003616"/>
    </source>
</evidence>
<dbReference type="InterPro" id="IPR002068">
    <property type="entry name" value="A-crystallin/Hsp20_dom"/>
</dbReference>
<organism evidence="4">
    <name type="scientific">Caldiarchaeum subterraneum</name>
    <dbReference type="NCBI Taxonomy" id="311458"/>
    <lineage>
        <taxon>Archaea</taxon>
        <taxon>Nitrososphaerota</taxon>
        <taxon>Candidatus Caldarchaeales</taxon>
        <taxon>Candidatus Caldarchaeaceae</taxon>
        <taxon>Candidatus Caldarchaeum</taxon>
    </lineage>
</organism>
<dbReference type="InterPro" id="IPR008978">
    <property type="entry name" value="HSP20-like_chaperone"/>
</dbReference>
<evidence type="ECO:0000256" key="1">
    <source>
        <dbReference type="PROSITE-ProRule" id="PRU00285"/>
    </source>
</evidence>
<dbReference type="Gene3D" id="2.60.40.790">
    <property type="match status" value="1"/>
</dbReference>
<comment type="similarity">
    <text evidence="1 2">Belongs to the small heat shock protein (HSP20) family.</text>
</comment>
<dbReference type="Pfam" id="PF00011">
    <property type="entry name" value="HSP20"/>
    <property type="match status" value="1"/>
</dbReference>
<protein>
    <submittedName>
        <fullName evidence="4">Hsp20/alpha crystallin family protein</fullName>
    </submittedName>
</protein>
<reference evidence="4" key="1">
    <citation type="journal article" date="2020" name="mSystems">
        <title>Genome- and Community-Level Interaction Insights into Carbon Utilization and Element Cycling Functions of Hydrothermarchaeota in Hydrothermal Sediment.</title>
        <authorList>
            <person name="Zhou Z."/>
            <person name="Liu Y."/>
            <person name="Xu W."/>
            <person name="Pan J."/>
            <person name="Luo Z.H."/>
            <person name="Li M."/>
        </authorList>
    </citation>
    <scope>NUCLEOTIDE SEQUENCE [LARGE SCALE GENOMIC DNA]</scope>
    <source>
        <strain evidence="4">SpSt-1056</strain>
    </source>
</reference>
<dbReference type="PROSITE" id="PS01031">
    <property type="entry name" value="SHSP"/>
    <property type="match status" value="1"/>
</dbReference>
<dbReference type="CDD" id="cd00298">
    <property type="entry name" value="ACD_sHsps_p23-like"/>
    <property type="match status" value="1"/>
</dbReference>
<dbReference type="AlphaFoldDB" id="A0A7C5LCS4"/>
<dbReference type="InterPro" id="IPR031107">
    <property type="entry name" value="Small_HSP"/>
</dbReference>
<gene>
    <name evidence="4" type="ORF">ENM11_04810</name>
</gene>
<evidence type="ECO:0000259" key="3">
    <source>
        <dbReference type="PROSITE" id="PS01031"/>
    </source>
</evidence>
<dbReference type="PANTHER" id="PTHR11527">
    <property type="entry name" value="HEAT-SHOCK PROTEIN 20 FAMILY MEMBER"/>
    <property type="match status" value="1"/>
</dbReference>